<dbReference type="AlphaFoldDB" id="A0A132AD82"/>
<dbReference type="VEuPathDB" id="VectorBase:SSCA006621"/>
<comment type="caution">
    <text evidence="1">The sequence shown here is derived from an EMBL/GenBank/DDBJ whole genome shotgun (WGS) entry which is preliminary data.</text>
</comment>
<sequence>MRLYNINRISPSMIRSDLDLVIIGERTAFVGARAGTRAGACVGACACASAGSAALTDLALAD</sequence>
<reference evidence="1 2" key="1">
    <citation type="journal article" date="2015" name="Parasit. Vectors">
        <title>Draft genome of the scabies mite.</title>
        <authorList>
            <person name="Rider S.D.Jr."/>
            <person name="Morgan M.S."/>
            <person name="Arlian L.G."/>
        </authorList>
    </citation>
    <scope>NUCLEOTIDE SEQUENCE [LARGE SCALE GENOMIC DNA]</scope>
    <source>
        <strain evidence="1">Arlian Lab</strain>
    </source>
</reference>
<gene>
    <name evidence="1" type="ORF">QR98_0073440</name>
</gene>
<evidence type="ECO:0000313" key="2">
    <source>
        <dbReference type="Proteomes" id="UP000616769"/>
    </source>
</evidence>
<name>A0A132AD82_SARSC</name>
<proteinExistence type="predicted"/>
<dbReference type="Proteomes" id="UP000616769">
    <property type="component" value="Unassembled WGS sequence"/>
</dbReference>
<organism evidence="1 2">
    <name type="scientific">Sarcoptes scabiei</name>
    <name type="common">Itch mite</name>
    <name type="synonym">Acarus scabiei</name>
    <dbReference type="NCBI Taxonomy" id="52283"/>
    <lineage>
        <taxon>Eukaryota</taxon>
        <taxon>Metazoa</taxon>
        <taxon>Ecdysozoa</taxon>
        <taxon>Arthropoda</taxon>
        <taxon>Chelicerata</taxon>
        <taxon>Arachnida</taxon>
        <taxon>Acari</taxon>
        <taxon>Acariformes</taxon>
        <taxon>Sarcoptiformes</taxon>
        <taxon>Astigmata</taxon>
        <taxon>Psoroptidia</taxon>
        <taxon>Sarcoptoidea</taxon>
        <taxon>Sarcoptidae</taxon>
        <taxon>Sarcoptinae</taxon>
        <taxon>Sarcoptes</taxon>
    </lineage>
</organism>
<accession>A0A132AD82</accession>
<dbReference type="EMBL" id="JXLN01012756">
    <property type="protein sequence ID" value="KPM08819.1"/>
    <property type="molecule type" value="Genomic_DNA"/>
</dbReference>
<evidence type="ECO:0000313" key="1">
    <source>
        <dbReference type="EMBL" id="KPM08819.1"/>
    </source>
</evidence>
<protein>
    <submittedName>
        <fullName evidence="1">Uncharacterized protein</fullName>
    </submittedName>
</protein>